<accession>A0A7M4DNJ2</accession>
<organism evidence="1 2">
    <name type="scientific">Occultella aeris</name>
    <dbReference type="NCBI Taxonomy" id="2761496"/>
    <lineage>
        <taxon>Bacteria</taxon>
        <taxon>Bacillati</taxon>
        <taxon>Actinomycetota</taxon>
        <taxon>Actinomycetes</taxon>
        <taxon>Micrococcales</taxon>
        <taxon>Ruaniaceae</taxon>
        <taxon>Occultella</taxon>
    </lineage>
</organism>
<dbReference type="EMBL" id="CACRYJ010000054">
    <property type="protein sequence ID" value="VZO39022.1"/>
    <property type="molecule type" value="Genomic_DNA"/>
</dbReference>
<sequence length="55" mass="5677">MRPIGAAGAATALVISSWHPGSRAVVARSTERLRPIPITARRANSDLIGCGASVH</sequence>
<dbReference type="AlphaFoldDB" id="A0A7M4DNJ2"/>
<name>A0A7M4DNJ2_9MICO</name>
<gene>
    <name evidence="1" type="ORF">HALOF300_03722</name>
</gene>
<comment type="caution">
    <text evidence="1">The sequence shown here is derived from an EMBL/GenBank/DDBJ whole genome shotgun (WGS) entry which is preliminary data.</text>
</comment>
<reference evidence="1 2" key="1">
    <citation type="submission" date="2019-11" db="EMBL/GenBank/DDBJ databases">
        <authorList>
            <person name="Criscuolo A."/>
        </authorList>
    </citation>
    <scope>NUCLEOTIDE SEQUENCE [LARGE SCALE GENOMIC DNA]</scope>
    <source>
        <strain evidence="1">CIP111667</strain>
    </source>
</reference>
<proteinExistence type="predicted"/>
<keyword evidence="2" id="KW-1185">Reference proteome</keyword>
<dbReference type="Proteomes" id="UP000419743">
    <property type="component" value="Unassembled WGS sequence"/>
</dbReference>
<evidence type="ECO:0000313" key="2">
    <source>
        <dbReference type="Proteomes" id="UP000419743"/>
    </source>
</evidence>
<evidence type="ECO:0000313" key="1">
    <source>
        <dbReference type="EMBL" id="VZO39022.1"/>
    </source>
</evidence>
<protein>
    <submittedName>
        <fullName evidence="1">Uncharacterized protein</fullName>
    </submittedName>
</protein>